<dbReference type="AlphaFoldDB" id="A0A0C3HK24"/>
<proteinExistence type="predicted"/>
<organism evidence="2 3">
    <name type="scientific">Oidiodendron maius (strain Zn)</name>
    <dbReference type="NCBI Taxonomy" id="913774"/>
    <lineage>
        <taxon>Eukaryota</taxon>
        <taxon>Fungi</taxon>
        <taxon>Dikarya</taxon>
        <taxon>Ascomycota</taxon>
        <taxon>Pezizomycotina</taxon>
        <taxon>Leotiomycetes</taxon>
        <taxon>Leotiomycetes incertae sedis</taxon>
        <taxon>Myxotrichaceae</taxon>
        <taxon>Oidiodendron</taxon>
    </lineage>
</organism>
<dbReference type="InParanoid" id="A0A0C3HK24"/>
<dbReference type="InterPro" id="IPR036188">
    <property type="entry name" value="FAD/NAD-bd_sf"/>
</dbReference>
<name>A0A0C3HK24_OIDMZ</name>
<reference evidence="2 3" key="1">
    <citation type="submission" date="2014-04" db="EMBL/GenBank/DDBJ databases">
        <authorList>
            <consortium name="DOE Joint Genome Institute"/>
            <person name="Kuo A."/>
            <person name="Martino E."/>
            <person name="Perotto S."/>
            <person name="Kohler A."/>
            <person name="Nagy L.G."/>
            <person name="Floudas D."/>
            <person name="Copeland A."/>
            <person name="Barry K.W."/>
            <person name="Cichocki N."/>
            <person name="Veneault-Fourrey C."/>
            <person name="LaButti K."/>
            <person name="Lindquist E.A."/>
            <person name="Lipzen A."/>
            <person name="Lundell T."/>
            <person name="Morin E."/>
            <person name="Murat C."/>
            <person name="Sun H."/>
            <person name="Tunlid A."/>
            <person name="Henrissat B."/>
            <person name="Grigoriev I.V."/>
            <person name="Hibbett D.S."/>
            <person name="Martin F."/>
            <person name="Nordberg H.P."/>
            <person name="Cantor M.N."/>
            <person name="Hua S.X."/>
        </authorList>
    </citation>
    <scope>NUCLEOTIDE SEQUENCE [LARGE SCALE GENOMIC DNA]</scope>
    <source>
        <strain evidence="2 3">Zn</strain>
    </source>
</reference>
<dbReference type="Gene3D" id="3.50.50.60">
    <property type="entry name" value="FAD/NAD(P)-binding domain"/>
    <property type="match status" value="1"/>
</dbReference>
<dbReference type="Proteomes" id="UP000054321">
    <property type="component" value="Unassembled WGS sequence"/>
</dbReference>
<sequence length="353" mass="39771">MPEHGWRPYVLLSSVTQLQPPPSLTPTLVQIGGSIAGLMQGIMLKRQGHNVQILEQSTSSERLEGGIGIALGPDALEFFRRYDLMRQSSYISNPSVQFLNSLSEVMRFIKRPMEMSTWNRLYYNLRANFDGIKVAFSQTRQIRLKSTDGRVTVQSEDLLDGGRYYLQADLAIVSDGASSQIRLLLIPDVQRQYAGYLAYVDESEVSEETRKILGPNFTSYICIKAVAYSGTYIIPGKDGSLQPGDRRINWVWYDDCELDSPTFSEVLTSKTGHIHRNYVPVWQIRPSSWELQVEKASTSLIPPMLELVKKTINPAISVVHDFACPWATFFDGKVVLVGDALALFRLKHYNAVP</sequence>
<dbReference type="SUPFAM" id="SSF54373">
    <property type="entry name" value="FAD-linked reductases, C-terminal domain"/>
    <property type="match status" value="1"/>
</dbReference>
<accession>A0A0C3HK24</accession>
<dbReference type="Gene3D" id="3.30.9.60">
    <property type="match status" value="1"/>
</dbReference>
<reference evidence="3" key="2">
    <citation type="submission" date="2015-01" db="EMBL/GenBank/DDBJ databases">
        <title>Evolutionary Origins and Diversification of the Mycorrhizal Mutualists.</title>
        <authorList>
            <consortium name="DOE Joint Genome Institute"/>
            <consortium name="Mycorrhizal Genomics Consortium"/>
            <person name="Kohler A."/>
            <person name="Kuo A."/>
            <person name="Nagy L.G."/>
            <person name="Floudas D."/>
            <person name="Copeland A."/>
            <person name="Barry K.W."/>
            <person name="Cichocki N."/>
            <person name="Veneault-Fourrey C."/>
            <person name="LaButti K."/>
            <person name="Lindquist E.A."/>
            <person name="Lipzen A."/>
            <person name="Lundell T."/>
            <person name="Morin E."/>
            <person name="Murat C."/>
            <person name="Riley R."/>
            <person name="Ohm R."/>
            <person name="Sun H."/>
            <person name="Tunlid A."/>
            <person name="Henrissat B."/>
            <person name="Grigoriev I.V."/>
            <person name="Hibbett D.S."/>
            <person name="Martin F."/>
        </authorList>
    </citation>
    <scope>NUCLEOTIDE SEQUENCE [LARGE SCALE GENOMIC DNA]</scope>
    <source>
        <strain evidence="3">Zn</strain>
    </source>
</reference>
<dbReference type="STRING" id="913774.A0A0C3HK24"/>
<dbReference type="Pfam" id="PF22607">
    <property type="entry name" value="FAD_binding-like"/>
    <property type="match status" value="1"/>
</dbReference>
<dbReference type="OrthoDB" id="16820at2759"/>
<feature type="domain" description="2,6-dihydroxypyridine 3-monooxygenase substrate binding" evidence="1">
    <location>
        <begin position="193"/>
        <end position="321"/>
    </location>
</feature>
<dbReference type="EMBL" id="KN832874">
    <property type="protein sequence ID" value="KIN02677.1"/>
    <property type="molecule type" value="Genomic_DNA"/>
</dbReference>
<evidence type="ECO:0000313" key="3">
    <source>
        <dbReference type="Proteomes" id="UP000054321"/>
    </source>
</evidence>
<protein>
    <recommendedName>
        <fullName evidence="1">2,6-dihydroxypyridine 3-monooxygenase substrate binding domain-containing protein</fullName>
    </recommendedName>
</protein>
<evidence type="ECO:0000313" key="2">
    <source>
        <dbReference type="EMBL" id="KIN02677.1"/>
    </source>
</evidence>
<dbReference type="PANTHER" id="PTHR47469">
    <property type="entry name" value="MONOOXYGENASE-LIKE"/>
    <property type="match status" value="1"/>
</dbReference>
<gene>
    <name evidence="2" type="ORF">OIDMADRAFT_119509</name>
</gene>
<dbReference type="HOGENOM" id="CLU_009665_0_0_1"/>
<dbReference type="InterPro" id="IPR054707">
    <property type="entry name" value="DhpH_subs-bd"/>
</dbReference>
<dbReference type="PANTHER" id="PTHR47469:SF2">
    <property type="entry name" value="OS06G0597600 PROTEIN"/>
    <property type="match status" value="1"/>
</dbReference>
<dbReference type="InterPro" id="IPR053212">
    <property type="entry name" value="DHP_3-monooxygenase"/>
</dbReference>
<keyword evidence="3" id="KW-1185">Reference proteome</keyword>
<evidence type="ECO:0000259" key="1">
    <source>
        <dbReference type="Pfam" id="PF22607"/>
    </source>
</evidence>
<dbReference type="SUPFAM" id="SSF51905">
    <property type="entry name" value="FAD/NAD(P)-binding domain"/>
    <property type="match status" value="1"/>
</dbReference>